<dbReference type="Proteomes" id="UP000663874">
    <property type="component" value="Unassembled WGS sequence"/>
</dbReference>
<dbReference type="AlphaFoldDB" id="A0A820HNS3"/>
<evidence type="ECO:0000313" key="2">
    <source>
        <dbReference type="Proteomes" id="UP000663874"/>
    </source>
</evidence>
<comment type="caution">
    <text evidence="1">The sequence shown here is derived from an EMBL/GenBank/DDBJ whole genome shotgun (WGS) entry which is preliminary data.</text>
</comment>
<dbReference type="EMBL" id="CAJOBE010031970">
    <property type="protein sequence ID" value="CAF4295078.1"/>
    <property type="molecule type" value="Genomic_DNA"/>
</dbReference>
<evidence type="ECO:0000313" key="1">
    <source>
        <dbReference type="EMBL" id="CAF4295078.1"/>
    </source>
</evidence>
<proteinExistence type="predicted"/>
<organism evidence="1 2">
    <name type="scientific">Rotaria sordida</name>
    <dbReference type="NCBI Taxonomy" id="392033"/>
    <lineage>
        <taxon>Eukaryota</taxon>
        <taxon>Metazoa</taxon>
        <taxon>Spiralia</taxon>
        <taxon>Gnathifera</taxon>
        <taxon>Rotifera</taxon>
        <taxon>Eurotatoria</taxon>
        <taxon>Bdelloidea</taxon>
        <taxon>Philodinida</taxon>
        <taxon>Philodinidae</taxon>
        <taxon>Rotaria</taxon>
    </lineage>
</organism>
<gene>
    <name evidence="1" type="ORF">FNK824_LOCUS40420</name>
</gene>
<protein>
    <submittedName>
        <fullName evidence="1">Uncharacterized protein</fullName>
    </submittedName>
</protein>
<reference evidence="1" key="1">
    <citation type="submission" date="2021-02" db="EMBL/GenBank/DDBJ databases">
        <authorList>
            <person name="Nowell W R."/>
        </authorList>
    </citation>
    <scope>NUCLEOTIDE SEQUENCE</scope>
</reference>
<sequence>MNSIDDIITQPIIEVPTKIYSKTSQKLFDHVLFTKSLNNDVNAVSSDLRVFERVFACSNDNDAYSTCTSLVQPMPAIILALIHCLNKEDGEKFLNKYSNIEKWIVRATKGNGLINCKTREDIMQTIKAVFE</sequence>
<name>A0A820HNS3_9BILA</name>
<feature type="non-terminal residue" evidence="1">
    <location>
        <position position="1"/>
    </location>
</feature>
<accession>A0A820HNS3</accession>